<dbReference type="Pfam" id="PF25055">
    <property type="entry name" value="DUF7792"/>
    <property type="match status" value="1"/>
</dbReference>
<feature type="repeat" description="ARM" evidence="2">
    <location>
        <begin position="458"/>
        <end position="501"/>
    </location>
</feature>
<dbReference type="PROSITE" id="PS50176">
    <property type="entry name" value="ARM_REPEAT"/>
    <property type="match status" value="1"/>
</dbReference>
<dbReference type="InterPro" id="IPR036537">
    <property type="entry name" value="Adaptor_Cbl_N_dom_sf"/>
</dbReference>
<organism evidence="4 5">
    <name type="scientific">Hibiscus syriacus</name>
    <name type="common">Rose of Sharon</name>
    <dbReference type="NCBI Taxonomy" id="106335"/>
    <lineage>
        <taxon>Eukaryota</taxon>
        <taxon>Viridiplantae</taxon>
        <taxon>Streptophyta</taxon>
        <taxon>Embryophyta</taxon>
        <taxon>Tracheophyta</taxon>
        <taxon>Spermatophyta</taxon>
        <taxon>Magnoliopsida</taxon>
        <taxon>eudicotyledons</taxon>
        <taxon>Gunneridae</taxon>
        <taxon>Pentapetalae</taxon>
        <taxon>rosids</taxon>
        <taxon>malvids</taxon>
        <taxon>Malvales</taxon>
        <taxon>Malvaceae</taxon>
        <taxon>Malvoideae</taxon>
        <taxon>Hibiscus</taxon>
    </lineage>
</organism>
<dbReference type="InterPro" id="IPR016024">
    <property type="entry name" value="ARM-type_fold"/>
</dbReference>
<evidence type="ECO:0000256" key="1">
    <source>
        <dbReference type="ARBA" id="ARBA00022737"/>
    </source>
</evidence>
<comment type="caution">
    <text evidence="4">The sequence shown here is derived from an EMBL/GenBank/DDBJ whole genome shotgun (WGS) entry which is preliminary data.</text>
</comment>
<evidence type="ECO:0000259" key="3">
    <source>
        <dbReference type="Pfam" id="PF25055"/>
    </source>
</evidence>
<feature type="domain" description="DUF7792" evidence="3">
    <location>
        <begin position="11"/>
        <end position="130"/>
    </location>
</feature>
<proteinExistence type="predicted"/>
<dbReference type="Gene3D" id="1.20.930.20">
    <property type="entry name" value="Adaptor protein Cbl, N-terminal domain"/>
    <property type="match status" value="1"/>
</dbReference>
<keyword evidence="1" id="KW-0677">Repeat</keyword>
<evidence type="ECO:0000313" key="4">
    <source>
        <dbReference type="EMBL" id="KAE8690753.1"/>
    </source>
</evidence>
<dbReference type="InterPro" id="IPR000225">
    <property type="entry name" value="Armadillo"/>
</dbReference>
<dbReference type="PANTHER" id="PTHR46168">
    <property type="entry name" value="ARMADILLO REPEAT ONLY 4"/>
    <property type="match status" value="1"/>
</dbReference>
<dbReference type="Gene3D" id="1.25.10.10">
    <property type="entry name" value="Leucine-rich Repeat Variant"/>
    <property type="match status" value="2"/>
</dbReference>
<evidence type="ECO:0000313" key="5">
    <source>
        <dbReference type="Proteomes" id="UP000436088"/>
    </source>
</evidence>
<reference evidence="4" key="1">
    <citation type="submission" date="2019-09" db="EMBL/GenBank/DDBJ databases">
        <title>Draft genome information of white flower Hibiscus syriacus.</title>
        <authorList>
            <person name="Kim Y.-M."/>
        </authorList>
    </citation>
    <scope>NUCLEOTIDE SEQUENCE [LARGE SCALE GENOMIC DNA]</scope>
    <source>
        <strain evidence="4">YM2019G1</strain>
    </source>
</reference>
<dbReference type="AlphaFoldDB" id="A0A6A2ZGB4"/>
<gene>
    <name evidence="4" type="ORF">F3Y22_tig00110893pilonHSYRG00445</name>
</gene>
<keyword evidence="5" id="KW-1185">Reference proteome</keyword>
<dbReference type="PANTHER" id="PTHR46168:SF12">
    <property type="entry name" value="ARMADILLO REPEAT ONLY 4-LIKE PROTEIN"/>
    <property type="match status" value="1"/>
</dbReference>
<protein>
    <recommendedName>
        <fullName evidence="3">DUF7792 domain-containing protein</fullName>
    </recommendedName>
</protein>
<accession>A0A6A2ZGB4</accession>
<dbReference type="InterPro" id="IPR011989">
    <property type="entry name" value="ARM-like"/>
</dbReference>
<name>A0A6A2ZGB4_HIBSY</name>
<dbReference type="SMART" id="SM00185">
    <property type="entry name" value="ARM"/>
    <property type="match status" value="4"/>
</dbReference>
<dbReference type="InterPro" id="IPR056694">
    <property type="entry name" value="DUF7792"/>
</dbReference>
<dbReference type="EMBL" id="VEPZ02001150">
    <property type="protein sequence ID" value="KAE8690753.1"/>
    <property type="molecule type" value="Genomic_DNA"/>
</dbReference>
<sequence length="691" mass="78628">MLGWEAQIQIQELLELISLGEEVCSAVKRAKSFKGECSTVGKLVNQLSQTMKTLLCCIRSARAQLYLRPLRCILAEVKRHFKLALAVLHKCKRRNFIWRLFTGCNGIQFRELHNCLYASIEDMKWLLSIYVGGRRETPCKELPRYRAWSCIASVKMGRELDDRIKAVDSLSFLAREKDEYKNIVYEEGGVPPLQKLLKEHICLEAQIKVANTLCLLANEKGREMAIVKEMVSTILNRLSRTSPIWDRIEAADLVASIAEHNPEMKEYHLIRENVLWRLVSLLSSADDHTPSSLELQLKLSCSKALLILIRESVRNCSTFTETKGMLCLAKLLRTEKNELQYNCLMIIREITAIAETDEGFRHSTFKSSSPASNAIVDELLRVVEGYDITKLRIPAIESVGSLARSFSVKGSRVISPLVVLLGDTDREVAIKASIALQKFVSVTNHLRSKHSKSIIEFNGIPLLMKLLLNDGDKELQSHGLTLLCHIAIHNDGESNVLINAGALNALRTTGQAVAEEQSELKALVTEAISKLQSNNTEKHEEPDNSPGIIQCITEQSKAFFKFMQRQWKIVLQCLTVYLPENVNLLRKSCKKGISRAKRSLKNRIIRRLKKSNCVEPSSTQKPLMDSWVKEIARKLRVMKKIVKSMEKKEIRRRFGYIIYKLRTGNRTISNELYQIHIFWSLDILVKGEDMI</sequence>
<evidence type="ECO:0000256" key="2">
    <source>
        <dbReference type="PROSITE-ProRule" id="PRU00259"/>
    </source>
</evidence>
<dbReference type="GO" id="GO:0007166">
    <property type="term" value="P:cell surface receptor signaling pathway"/>
    <property type="evidence" value="ECO:0007669"/>
    <property type="project" value="InterPro"/>
</dbReference>
<dbReference type="Proteomes" id="UP000436088">
    <property type="component" value="Unassembled WGS sequence"/>
</dbReference>
<dbReference type="SUPFAM" id="SSF48371">
    <property type="entry name" value="ARM repeat"/>
    <property type="match status" value="1"/>
</dbReference>